<dbReference type="GO" id="GO:0005789">
    <property type="term" value="C:endoplasmic reticulum membrane"/>
    <property type="evidence" value="ECO:0007669"/>
    <property type="project" value="UniProtKB-SubCell"/>
</dbReference>
<feature type="compositionally biased region" description="Low complexity" evidence="20">
    <location>
        <begin position="121"/>
        <end position="133"/>
    </location>
</feature>
<dbReference type="InterPro" id="IPR001199">
    <property type="entry name" value="Cyt_B5-like_heme/steroid-bd"/>
</dbReference>
<keyword evidence="24" id="KW-1185">Reference proteome</keyword>
<feature type="binding site" evidence="18">
    <location>
        <position position="379"/>
    </location>
    <ligand>
        <name>Zn(2+)</name>
        <dbReference type="ChEBI" id="CHEBI:29105"/>
        <label>1</label>
    </ligand>
</feature>
<dbReference type="InterPro" id="IPR014430">
    <property type="entry name" value="Scs7"/>
</dbReference>
<evidence type="ECO:0000256" key="15">
    <source>
        <dbReference type="ARBA" id="ARBA00023098"/>
    </source>
</evidence>
<feature type="transmembrane region" description="Helical" evidence="21">
    <location>
        <begin position="225"/>
        <end position="242"/>
    </location>
</feature>
<evidence type="ECO:0000256" key="20">
    <source>
        <dbReference type="SAM" id="MobiDB-lite"/>
    </source>
</evidence>
<feature type="compositionally biased region" description="Polar residues" evidence="20">
    <location>
        <begin position="134"/>
        <end position="144"/>
    </location>
</feature>
<evidence type="ECO:0000256" key="8">
    <source>
        <dbReference type="ARBA" id="ARBA00022723"/>
    </source>
</evidence>
<evidence type="ECO:0000256" key="18">
    <source>
        <dbReference type="PIRSR" id="PIRSR005149-1"/>
    </source>
</evidence>
<protein>
    <submittedName>
        <fullName evidence="23">5837_t:CDS:1</fullName>
    </submittedName>
</protein>
<keyword evidence="14 19" id="KW-0408">Iron</keyword>
<evidence type="ECO:0000256" key="19">
    <source>
        <dbReference type="PIRSR" id="PIRSR005149-50"/>
    </source>
</evidence>
<keyword evidence="17" id="KW-0275">Fatty acid biosynthesis</keyword>
<feature type="binding site" evidence="18">
    <location>
        <position position="355"/>
    </location>
    <ligand>
        <name>Zn(2+)</name>
        <dbReference type="ChEBI" id="CHEBI:29105"/>
        <label>1</label>
    </ligand>
</feature>
<feature type="binding site" evidence="18">
    <location>
        <position position="297"/>
    </location>
    <ligand>
        <name>Zn(2+)</name>
        <dbReference type="ChEBI" id="CHEBI:29105"/>
        <label>1</label>
    </ligand>
</feature>
<accession>A0A9N9AH05</accession>
<feature type="transmembrane region" description="Helical" evidence="21">
    <location>
        <begin position="310"/>
        <end position="332"/>
    </location>
</feature>
<feature type="transmembrane region" description="Helical" evidence="21">
    <location>
        <begin position="254"/>
        <end position="272"/>
    </location>
</feature>
<dbReference type="SMART" id="SM01117">
    <property type="entry name" value="Cyt-b5"/>
    <property type="match status" value="1"/>
</dbReference>
<evidence type="ECO:0000256" key="16">
    <source>
        <dbReference type="ARBA" id="ARBA00023136"/>
    </source>
</evidence>
<dbReference type="GO" id="GO:0020037">
    <property type="term" value="F:heme binding"/>
    <property type="evidence" value="ECO:0007669"/>
    <property type="project" value="InterPro"/>
</dbReference>
<evidence type="ECO:0000256" key="12">
    <source>
        <dbReference type="ARBA" id="ARBA00022989"/>
    </source>
</evidence>
<evidence type="ECO:0000256" key="9">
    <source>
        <dbReference type="ARBA" id="ARBA00022824"/>
    </source>
</evidence>
<dbReference type="PANTHER" id="PTHR12863">
    <property type="entry name" value="FATTY ACID HYDROXYLASE"/>
    <property type="match status" value="1"/>
</dbReference>
<evidence type="ECO:0000256" key="1">
    <source>
        <dbReference type="ARBA" id="ARBA00004477"/>
    </source>
</evidence>
<feature type="domain" description="Cytochrome b5 heme-binding" evidence="22">
    <location>
        <begin position="6"/>
        <end position="85"/>
    </location>
</feature>
<dbReference type="Pfam" id="PF00173">
    <property type="entry name" value="Cyt-b5"/>
    <property type="match status" value="1"/>
</dbReference>
<comment type="caution">
    <text evidence="23">The sequence shown here is derived from an EMBL/GenBank/DDBJ whole genome shotgun (WGS) entry which is preliminary data.</text>
</comment>
<keyword evidence="8 18" id="KW-0479">Metal-binding</keyword>
<feature type="binding site" evidence="18">
    <location>
        <position position="301"/>
    </location>
    <ligand>
        <name>Zn(2+)</name>
        <dbReference type="ChEBI" id="CHEBI:29105"/>
        <label>1</label>
    </ligand>
</feature>
<feature type="binding site" evidence="18">
    <location>
        <position position="375"/>
    </location>
    <ligand>
        <name>Zn(2+)</name>
        <dbReference type="ChEBI" id="CHEBI:29105"/>
        <label>1</label>
    </ligand>
</feature>
<dbReference type="GO" id="GO:0006633">
    <property type="term" value="P:fatty acid biosynthetic process"/>
    <property type="evidence" value="ECO:0007669"/>
    <property type="project" value="UniProtKB-KW"/>
</dbReference>
<dbReference type="PIRSF" id="PIRSF005149">
    <property type="entry name" value="IPC-B_HD"/>
    <property type="match status" value="1"/>
</dbReference>
<comment type="subcellular location">
    <subcellularLocation>
        <location evidence="1">Endoplasmic reticulum membrane</location>
        <topology evidence="1">Multi-pass membrane protein</topology>
    </subcellularLocation>
</comment>
<feature type="binding site" description="axial binding residue" evidence="19">
    <location>
        <position position="41"/>
    </location>
    <ligand>
        <name>heme</name>
        <dbReference type="ChEBI" id="CHEBI:30413"/>
    </ligand>
    <ligandPart>
        <name>Fe</name>
        <dbReference type="ChEBI" id="CHEBI:18248"/>
    </ligandPart>
</feature>
<feature type="binding site" evidence="18">
    <location>
        <position position="273"/>
    </location>
    <ligand>
        <name>Zn(2+)</name>
        <dbReference type="ChEBI" id="CHEBI:29105"/>
        <label>1</label>
    </ligand>
</feature>
<evidence type="ECO:0000256" key="17">
    <source>
        <dbReference type="ARBA" id="ARBA00023160"/>
    </source>
</evidence>
<dbReference type="InterPro" id="IPR018506">
    <property type="entry name" value="Cyt_B5_heme-BS"/>
</dbReference>
<evidence type="ECO:0000256" key="11">
    <source>
        <dbReference type="ARBA" id="ARBA00022833"/>
    </source>
</evidence>
<keyword evidence="6 19" id="KW-0349">Heme</keyword>
<feature type="region of interest" description="Disordered" evidence="20">
    <location>
        <begin position="121"/>
        <end position="144"/>
    </location>
</feature>
<comment type="similarity">
    <text evidence="4">Belongs to the sterol desaturase family. SCS7 subfamily.</text>
</comment>
<organism evidence="23 24">
    <name type="scientific">Ambispora leptoticha</name>
    <dbReference type="NCBI Taxonomy" id="144679"/>
    <lineage>
        <taxon>Eukaryota</taxon>
        <taxon>Fungi</taxon>
        <taxon>Fungi incertae sedis</taxon>
        <taxon>Mucoromycota</taxon>
        <taxon>Glomeromycotina</taxon>
        <taxon>Glomeromycetes</taxon>
        <taxon>Archaeosporales</taxon>
        <taxon>Ambisporaceae</taxon>
        <taxon>Ambispora</taxon>
    </lineage>
</organism>
<evidence type="ECO:0000256" key="3">
    <source>
        <dbReference type="ARBA" id="ARBA00005189"/>
    </source>
</evidence>
<dbReference type="PROSITE" id="PS50255">
    <property type="entry name" value="CYTOCHROME_B5_2"/>
    <property type="match status" value="1"/>
</dbReference>
<evidence type="ECO:0000313" key="24">
    <source>
        <dbReference type="Proteomes" id="UP000789508"/>
    </source>
</evidence>
<keyword evidence="7 21" id="KW-0812">Transmembrane</keyword>
<keyword evidence="13" id="KW-0560">Oxidoreductase</keyword>
<dbReference type="Gene3D" id="3.10.120.10">
    <property type="entry name" value="Cytochrome b5-like heme/steroid binding domain"/>
    <property type="match status" value="1"/>
</dbReference>
<dbReference type="InterPro" id="IPR036400">
    <property type="entry name" value="Cyt_B5-like_heme/steroid_sf"/>
</dbReference>
<evidence type="ECO:0000256" key="14">
    <source>
        <dbReference type="ARBA" id="ARBA00023004"/>
    </source>
</evidence>
<evidence type="ECO:0000256" key="6">
    <source>
        <dbReference type="ARBA" id="ARBA00022617"/>
    </source>
</evidence>
<dbReference type="InterPro" id="IPR006694">
    <property type="entry name" value="Fatty_acid_hydroxylase"/>
</dbReference>
<dbReference type="FunFam" id="3.10.120.10:FF:000007">
    <property type="entry name" value="Sulfite oxidase, mitochondrial"/>
    <property type="match status" value="1"/>
</dbReference>
<evidence type="ECO:0000256" key="2">
    <source>
        <dbReference type="ARBA" id="ARBA00004991"/>
    </source>
</evidence>
<dbReference type="GO" id="GO:0005506">
    <property type="term" value="F:iron ion binding"/>
    <property type="evidence" value="ECO:0007669"/>
    <property type="project" value="InterPro"/>
</dbReference>
<comment type="pathway">
    <text evidence="2">Sphingolipid metabolism.</text>
</comment>
<keyword evidence="9" id="KW-0256">Endoplasmic reticulum</keyword>
<evidence type="ECO:0000256" key="21">
    <source>
        <dbReference type="SAM" id="Phobius"/>
    </source>
</evidence>
<evidence type="ECO:0000256" key="4">
    <source>
        <dbReference type="ARBA" id="ARBA00005747"/>
    </source>
</evidence>
<keyword evidence="12 21" id="KW-1133">Transmembrane helix</keyword>
<dbReference type="SUPFAM" id="SSF55856">
    <property type="entry name" value="Cytochrome b5-like heme/steroid binding domain"/>
    <property type="match status" value="1"/>
</dbReference>
<keyword evidence="5" id="KW-0444">Lipid biosynthesis</keyword>
<gene>
    <name evidence="23" type="ORF">ALEPTO_LOCUS4916</name>
</gene>
<comment type="cofactor">
    <cofactor evidence="18">
        <name>Zn(2+)</name>
        <dbReference type="ChEBI" id="CHEBI:29105"/>
    </cofactor>
    <text evidence="18">Binds 2 Zn(2+) ions per subunit that likely form a catalytic dimetal center.</text>
</comment>
<evidence type="ECO:0000256" key="7">
    <source>
        <dbReference type="ARBA" id="ARBA00022692"/>
    </source>
</evidence>
<evidence type="ECO:0000256" key="13">
    <source>
        <dbReference type="ARBA" id="ARBA00023002"/>
    </source>
</evidence>
<dbReference type="AlphaFoldDB" id="A0A9N9AH05"/>
<dbReference type="GO" id="GO:0080132">
    <property type="term" value="F:fatty acid 2-hydroxylase activity"/>
    <property type="evidence" value="ECO:0007669"/>
    <property type="project" value="InterPro"/>
</dbReference>
<name>A0A9N9AH05_9GLOM</name>
<dbReference type="OrthoDB" id="2204368at2759"/>
<dbReference type="PROSITE" id="PS00191">
    <property type="entry name" value="CYTOCHROME_B5_1"/>
    <property type="match status" value="1"/>
</dbReference>
<proteinExistence type="inferred from homology"/>
<dbReference type="Proteomes" id="UP000789508">
    <property type="component" value="Unassembled WGS sequence"/>
</dbReference>
<keyword evidence="10" id="KW-0276">Fatty acid metabolism</keyword>
<dbReference type="PANTHER" id="PTHR12863:SF1">
    <property type="entry name" value="FATTY ACID 2-HYDROXYLASE"/>
    <property type="match status" value="1"/>
</dbReference>
<feature type="binding site" description="axial binding residue" evidence="19">
    <location>
        <position position="68"/>
    </location>
    <ligand>
        <name>heme</name>
        <dbReference type="ChEBI" id="CHEBI:30413"/>
    </ligand>
    <ligandPart>
        <name>Fe</name>
        <dbReference type="ChEBI" id="CHEBI:18248"/>
    </ligandPart>
</feature>
<keyword evidence="15" id="KW-0443">Lipid metabolism</keyword>
<evidence type="ECO:0000256" key="10">
    <source>
        <dbReference type="ARBA" id="ARBA00022832"/>
    </source>
</evidence>
<keyword evidence="11 18" id="KW-0862">Zinc</keyword>
<feature type="binding site" evidence="18">
    <location>
        <position position="278"/>
    </location>
    <ligand>
        <name>Zn(2+)</name>
        <dbReference type="ChEBI" id="CHEBI:29105"/>
        <label>1</label>
    </ligand>
</feature>
<dbReference type="Pfam" id="PF04116">
    <property type="entry name" value="FA_hydroxylase"/>
    <property type="match status" value="1"/>
</dbReference>
<evidence type="ECO:0000256" key="5">
    <source>
        <dbReference type="ARBA" id="ARBA00022516"/>
    </source>
</evidence>
<comment type="pathway">
    <text evidence="3">Lipid metabolism.</text>
</comment>
<feature type="binding site" evidence="18">
    <location>
        <position position="359"/>
    </location>
    <ligand>
        <name>Zn(2+)</name>
        <dbReference type="ChEBI" id="CHEBI:29105"/>
        <label>1</label>
    </ligand>
</feature>
<feature type="binding site" evidence="18">
    <location>
        <position position="300"/>
    </location>
    <ligand>
        <name>Zn(2+)</name>
        <dbReference type="ChEBI" id="CHEBI:29105"/>
        <label>1</label>
    </ligand>
</feature>
<evidence type="ECO:0000259" key="22">
    <source>
        <dbReference type="PROSITE" id="PS50255"/>
    </source>
</evidence>
<comment type="cofactor">
    <cofactor evidence="19">
        <name>Fe cation</name>
        <dbReference type="ChEBI" id="CHEBI:24875"/>
    </cofactor>
</comment>
<feature type="transmembrane region" description="Helical" evidence="21">
    <location>
        <begin position="338"/>
        <end position="358"/>
    </location>
</feature>
<reference evidence="23" key="1">
    <citation type="submission" date="2021-06" db="EMBL/GenBank/DDBJ databases">
        <authorList>
            <person name="Kallberg Y."/>
            <person name="Tangrot J."/>
            <person name="Rosling A."/>
        </authorList>
    </citation>
    <scope>NUCLEOTIDE SEQUENCE</scope>
    <source>
        <strain evidence="23">FL130A</strain>
    </source>
</reference>
<evidence type="ECO:0000313" key="23">
    <source>
        <dbReference type="EMBL" id="CAG8530592.1"/>
    </source>
</evidence>
<dbReference type="EMBL" id="CAJVPS010001241">
    <property type="protein sequence ID" value="CAG8530592.1"/>
    <property type="molecule type" value="Genomic_DNA"/>
</dbReference>
<sequence length="410" mass="47250">MPGRKVFRYTREEVAKHNTPSDLWVISNNKVYDMTEFVLDHPGGSELIEQWGGKDVTSIMSDPDQHEHTQVAYDVLAELCIGEVIESTSNGFARTSMSEESANQVITTPNQVRTSAAMSTTTTITSNNDSNHNGSTTVVEESNGQTNKLLNDELVVDEAFKPSETDINSDLQEENFLDLNKPLFYQMFNCNFSKEFYLRQIHKPRFLPYSARLFEHPSLEMLTKTPWYLIPALWLPATYYHIYMASETLGNKSITVLFIIGMFIWTLLEYTLHRFVFHIDRLLPDHPYALSVHFALHGIHHYLPMDRLRLVMPPVLGFCIAAPILRLGYMIFPENVTHALIAGAFFGYICYDLTHYHLHHARPFGHHLREMKSYHLKHHYKNYEAGYGITSKIWDRVFGTEIQLGPNNDE</sequence>
<keyword evidence="16 21" id="KW-0472">Membrane</keyword>
<feature type="binding site" evidence="18">
    <location>
        <position position="378"/>
    </location>
    <ligand>
        <name>Zn(2+)</name>
        <dbReference type="ChEBI" id="CHEBI:29105"/>
        <label>1</label>
    </ligand>
</feature>
<dbReference type="PRINTS" id="PR00363">
    <property type="entry name" value="CYTOCHROMEB5"/>
</dbReference>